<gene>
    <name evidence="2" type="ORF">CJ030_MR0G025663</name>
</gene>
<organism evidence="2 3">
    <name type="scientific">Morella rubra</name>
    <name type="common">Chinese bayberry</name>
    <dbReference type="NCBI Taxonomy" id="262757"/>
    <lineage>
        <taxon>Eukaryota</taxon>
        <taxon>Viridiplantae</taxon>
        <taxon>Streptophyta</taxon>
        <taxon>Embryophyta</taxon>
        <taxon>Tracheophyta</taxon>
        <taxon>Spermatophyta</taxon>
        <taxon>Magnoliopsida</taxon>
        <taxon>eudicotyledons</taxon>
        <taxon>Gunneridae</taxon>
        <taxon>Pentapetalae</taxon>
        <taxon>rosids</taxon>
        <taxon>fabids</taxon>
        <taxon>Fagales</taxon>
        <taxon>Myricaceae</taxon>
        <taxon>Morella</taxon>
    </lineage>
</organism>
<evidence type="ECO:0000256" key="1">
    <source>
        <dbReference type="SAM" id="MobiDB-lite"/>
    </source>
</evidence>
<dbReference type="AlphaFoldDB" id="A0A6A1UG16"/>
<name>A0A6A1UG16_9ROSI</name>
<comment type="caution">
    <text evidence="2">The sequence shown here is derived from an EMBL/GenBank/DDBJ whole genome shotgun (WGS) entry which is preliminary data.</text>
</comment>
<feature type="region of interest" description="Disordered" evidence="1">
    <location>
        <begin position="1"/>
        <end position="72"/>
    </location>
</feature>
<proteinExistence type="predicted"/>
<protein>
    <submittedName>
        <fullName evidence="2">Uncharacterized protein</fullName>
    </submittedName>
</protein>
<feature type="compositionally biased region" description="Basic and acidic residues" evidence="1">
    <location>
        <begin position="1"/>
        <end position="16"/>
    </location>
</feature>
<reference evidence="2 3" key="1">
    <citation type="journal article" date="2019" name="Plant Biotechnol. J.">
        <title>The red bayberry genome and genetic basis of sex determination.</title>
        <authorList>
            <person name="Jia H.M."/>
            <person name="Jia H.J."/>
            <person name="Cai Q.L."/>
            <person name="Wang Y."/>
            <person name="Zhao H.B."/>
            <person name="Yang W.F."/>
            <person name="Wang G.Y."/>
            <person name="Li Y.H."/>
            <person name="Zhan D.L."/>
            <person name="Shen Y.T."/>
            <person name="Niu Q.F."/>
            <person name="Chang L."/>
            <person name="Qiu J."/>
            <person name="Zhao L."/>
            <person name="Xie H.B."/>
            <person name="Fu W.Y."/>
            <person name="Jin J."/>
            <person name="Li X.W."/>
            <person name="Jiao Y."/>
            <person name="Zhou C.C."/>
            <person name="Tu T."/>
            <person name="Chai C.Y."/>
            <person name="Gao J.L."/>
            <person name="Fan L.J."/>
            <person name="van de Weg E."/>
            <person name="Wang J.Y."/>
            <person name="Gao Z.S."/>
        </authorList>
    </citation>
    <scope>NUCLEOTIDE SEQUENCE [LARGE SCALE GENOMIC DNA]</scope>
    <source>
        <tissue evidence="2">Leaves</tissue>
    </source>
</reference>
<dbReference type="EMBL" id="RXIC02000487">
    <property type="protein sequence ID" value="KAB1199239.1"/>
    <property type="molecule type" value="Genomic_DNA"/>
</dbReference>
<accession>A0A6A1UG16</accession>
<feature type="region of interest" description="Disordered" evidence="1">
    <location>
        <begin position="159"/>
        <end position="196"/>
    </location>
</feature>
<sequence>MSMMQEESRGTPRADEATPSQSTVEIRSGPLTRSRRLSQLIPETAADGTVTARPKTSKNKGGKAQLPYREPPAVVDAPNVVATETCPMRRSSTQPPVLSRSLATTGIAARIRMRRSERLKGGVGSQVSSSNKPPIVIDLAEPESRAGVRCSWGPPGAGGVQFRVSDHPSGFGLGEGAPAADKLGVKDKGKKPRWQL</sequence>
<keyword evidence="3" id="KW-1185">Reference proteome</keyword>
<evidence type="ECO:0000313" key="3">
    <source>
        <dbReference type="Proteomes" id="UP000516437"/>
    </source>
</evidence>
<dbReference type="Proteomes" id="UP000516437">
    <property type="component" value="Unassembled WGS sequence"/>
</dbReference>
<evidence type="ECO:0000313" key="2">
    <source>
        <dbReference type="EMBL" id="KAB1199239.1"/>
    </source>
</evidence>